<feature type="region of interest" description="Disordered" evidence="1">
    <location>
        <begin position="1"/>
        <end position="42"/>
    </location>
</feature>
<dbReference type="AlphaFoldDB" id="A0A9P8HZC3"/>
<dbReference type="Proteomes" id="UP000698800">
    <property type="component" value="Unassembled WGS sequence"/>
</dbReference>
<dbReference type="InterPro" id="IPR007039">
    <property type="entry name" value="TrbC/VirB2"/>
</dbReference>
<reference evidence="2" key="1">
    <citation type="submission" date="2021-03" db="EMBL/GenBank/DDBJ databases">
        <title>Comparative genomics and phylogenomic investigation of the class Geoglossomycetes provide insights into ecological specialization and systematics.</title>
        <authorList>
            <person name="Melie T."/>
            <person name="Pirro S."/>
            <person name="Miller A.N."/>
            <person name="Quandt A."/>
        </authorList>
    </citation>
    <scope>NUCLEOTIDE SEQUENCE</scope>
    <source>
        <strain evidence="2">GBOQ0MN5Z8</strain>
    </source>
</reference>
<comment type="caution">
    <text evidence="2">The sequence shown here is derived from an EMBL/GenBank/DDBJ whole genome shotgun (WGS) entry which is preliminary data.</text>
</comment>
<organism evidence="2 3">
    <name type="scientific">Glutinoglossum americanum</name>
    <dbReference type="NCBI Taxonomy" id="1670608"/>
    <lineage>
        <taxon>Eukaryota</taxon>
        <taxon>Fungi</taxon>
        <taxon>Dikarya</taxon>
        <taxon>Ascomycota</taxon>
        <taxon>Pezizomycotina</taxon>
        <taxon>Geoglossomycetes</taxon>
        <taxon>Geoglossales</taxon>
        <taxon>Geoglossaceae</taxon>
        <taxon>Glutinoglossum</taxon>
    </lineage>
</organism>
<gene>
    <name evidence="2" type="ORF">FGG08_004869</name>
</gene>
<keyword evidence="3" id="KW-1185">Reference proteome</keyword>
<feature type="region of interest" description="Disordered" evidence="1">
    <location>
        <begin position="128"/>
        <end position="149"/>
    </location>
</feature>
<dbReference type="EMBL" id="JAGHQL010000105">
    <property type="protein sequence ID" value="KAH0538536.1"/>
    <property type="molecule type" value="Genomic_DNA"/>
</dbReference>
<accession>A0A9P8HZC3</accession>
<evidence type="ECO:0000313" key="2">
    <source>
        <dbReference type="EMBL" id="KAH0538536.1"/>
    </source>
</evidence>
<evidence type="ECO:0000256" key="1">
    <source>
        <dbReference type="SAM" id="MobiDB-lite"/>
    </source>
</evidence>
<dbReference type="Pfam" id="PF04956">
    <property type="entry name" value="TrbC"/>
    <property type="match status" value="1"/>
</dbReference>
<protein>
    <submittedName>
        <fullName evidence="2">Uncharacterized protein</fullName>
    </submittedName>
</protein>
<evidence type="ECO:0000313" key="3">
    <source>
        <dbReference type="Proteomes" id="UP000698800"/>
    </source>
</evidence>
<sequence length="269" mass="29099">MDSSDGLEAPRPPTPSRQTPGLYPRDSPVVVPPPRSTDSTNVTPARNQALLQQFNIQEASPATIAHGSHMVIYCWRIVYQNIRHLARTSLNITRTAAYAWRGRLWDEEALAPNISRLRYKTIGPGCSIALGQPQRPPPDRRDPPATNEHLTSTVGYVTTMVGPGVKIFRISPGYGIRGSAAQEIKMDPKPNPHTPIRNAIRAATHALHGPIARGVAAFGIIYIGFSLSLEKFSWGTGIALSIGLGVIFGAGDIERAIDVSLGADWAGWS</sequence>
<name>A0A9P8HZC3_9PEZI</name>
<proteinExistence type="predicted"/>